<feature type="domain" description="DUF6970" evidence="1">
    <location>
        <begin position="37"/>
        <end position="113"/>
    </location>
</feature>
<dbReference type="EMBL" id="FQUU01000018">
    <property type="protein sequence ID" value="SHF77860.1"/>
    <property type="molecule type" value="Genomic_DNA"/>
</dbReference>
<dbReference type="Proteomes" id="UP000184048">
    <property type="component" value="Unassembled WGS sequence"/>
</dbReference>
<dbReference type="InterPro" id="IPR054243">
    <property type="entry name" value="DUF6970"/>
</dbReference>
<gene>
    <name evidence="2" type="ORF">SAMN02745131_03503</name>
</gene>
<keyword evidence="3" id="KW-1185">Reference proteome</keyword>
<sequence length="115" mass="13006">MKSILLTSLIALAAAGKHCNKDRVTALPSCIQQKIETIKKEPKWNPPAEVYEYNYKGKRVFYFSSNCCDQYNIVVDEQCNQICAPSGGLTGKGDLKCQDFKDSARLVKLVWKDER</sequence>
<evidence type="ECO:0000313" key="3">
    <source>
        <dbReference type="Proteomes" id="UP000184048"/>
    </source>
</evidence>
<dbReference type="AlphaFoldDB" id="A0A1M5EFC4"/>
<evidence type="ECO:0000259" key="1">
    <source>
        <dbReference type="Pfam" id="PF22311"/>
    </source>
</evidence>
<protein>
    <recommendedName>
        <fullName evidence="1">DUF6970 domain-containing protein</fullName>
    </recommendedName>
</protein>
<dbReference type="Pfam" id="PF22311">
    <property type="entry name" value="DUF6970"/>
    <property type="match status" value="1"/>
</dbReference>
<accession>A0A1M5EFC4</accession>
<dbReference type="RefSeq" id="WP_245793198.1">
    <property type="nucleotide sequence ID" value="NZ_FQUU01000018.1"/>
</dbReference>
<evidence type="ECO:0000313" key="2">
    <source>
        <dbReference type="EMBL" id="SHF77860.1"/>
    </source>
</evidence>
<reference evidence="2 3" key="1">
    <citation type="submission" date="2016-11" db="EMBL/GenBank/DDBJ databases">
        <authorList>
            <person name="Jaros S."/>
            <person name="Januszkiewicz K."/>
            <person name="Wedrychowicz H."/>
        </authorList>
    </citation>
    <scope>NUCLEOTIDE SEQUENCE [LARGE SCALE GENOMIC DNA]</scope>
    <source>
        <strain evidence="2 3">DSM 18119</strain>
    </source>
</reference>
<name>A0A1M5EFC4_9BACT</name>
<proteinExistence type="predicted"/>
<organism evidence="2 3">
    <name type="scientific">Flavisolibacter ginsengisoli DSM 18119</name>
    <dbReference type="NCBI Taxonomy" id="1121884"/>
    <lineage>
        <taxon>Bacteria</taxon>
        <taxon>Pseudomonadati</taxon>
        <taxon>Bacteroidota</taxon>
        <taxon>Chitinophagia</taxon>
        <taxon>Chitinophagales</taxon>
        <taxon>Chitinophagaceae</taxon>
        <taxon>Flavisolibacter</taxon>
    </lineage>
</organism>